<name>A0A162A9E5_9GAMM</name>
<keyword evidence="5" id="KW-0472">Membrane</keyword>
<reference evidence="10 11" key="1">
    <citation type="submission" date="2013-07" db="EMBL/GenBank/DDBJ databases">
        <title>Comparative Genomic and Metabolomic Analysis of Twelve Strains of Pseudoalteromonas luteoviolacea.</title>
        <authorList>
            <person name="Vynne N.G."/>
            <person name="Mansson M."/>
            <person name="Gram L."/>
        </authorList>
    </citation>
    <scope>NUCLEOTIDE SEQUENCE [LARGE SCALE GENOMIC DNA]</scope>
    <source>
        <strain evidence="10 11">H33</strain>
    </source>
</reference>
<comment type="subcellular location">
    <subcellularLocation>
        <location evidence="1">Cell outer membrane</location>
        <topology evidence="1">Multi-pass membrane protein</topology>
    </subcellularLocation>
</comment>
<gene>
    <name evidence="10" type="ORF">N476_03510</name>
</gene>
<proteinExistence type="predicted"/>
<evidence type="ECO:0000256" key="5">
    <source>
        <dbReference type="ARBA" id="ARBA00023136"/>
    </source>
</evidence>
<protein>
    <recommendedName>
        <fullName evidence="12">Cell envelope biogenesis protein OmpA</fullName>
    </recommendedName>
</protein>
<dbReference type="GO" id="GO:0015344">
    <property type="term" value="F:siderophore uptake transmembrane transporter activity"/>
    <property type="evidence" value="ECO:0007669"/>
    <property type="project" value="TreeGrafter"/>
</dbReference>
<evidence type="ECO:0000256" key="4">
    <source>
        <dbReference type="ARBA" id="ARBA00022692"/>
    </source>
</evidence>
<dbReference type="Gene3D" id="2.170.130.10">
    <property type="entry name" value="TonB-dependent receptor, plug domain"/>
    <property type="match status" value="1"/>
</dbReference>
<keyword evidence="3" id="KW-1134">Transmembrane beta strand</keyword>
<evidence type="ECO:0000256" key="1">
    <source>
        <dbReference type="ARBA" id="ARBA00004571"/>
    </source>
</evidence>
<dbReference type="InterPro" id="IPR039426">
    <property type="entry name" value="TonB-dep_rcpt-like"/>
</dbReference>
<keyword evidence="6" id="KW-0998">Cell outer membrane</keyword>
<dbReference type="GO" id="GO:0009279">
    <property type="term" value="C:cell outer membrane"/>
    <property type="evidence" value="ECO:0007669"/>
    <property type="project" value="UniProtKB-SubCell"/>
</dbReference>
<evidence type="ECO:0000256" key="6">
    <source>
        <dbReference type="ARBA" id="ARBA00023237"/>
    </source>
</evidence>
<dbReference type="InterPro" id="IPR036942">
    <property type="entry name" value="Beta-barrel_TonB_sf"/>
</dbReference>
<evidence type="ECO:0000256" key="2">
    <source>
        <dbReference type="ARBA" id="ARBA00022448"/>
    </source>
</evidence>
<evidence type="ECO:0000259" key="8">
    <source>
        <dbReference type="Pfam" id="PF07715"/>
    </source>
</evidence>
<evidence type="ECO:0000256" key="7">
    <source>
        <dbReference type="SAM" id="SignalP"/>
    </source>
</evidence>
<feature type="signal peptide" evidence="7">
    <location>
        <begin position="1"/>
        <end position="42"/>
    </location>
</feature>
<dbReference type="Pfam" id="PF07715">
    <property type="entry name" value="Plug"/>
    <property type="match status" value="1"/>
</dbReference>
<dbReference type="PANTHER" id="PTHR30069:SF46">
    <property type="entry name" value="OAR PROTEIN"/>
    <property type="match status" value="1"/>
</dbReference>
<dbReference type="PANTHER" id="PTHR30069">
    <property type="entry name" value="TONB-DEPENDENT OUTER MEMBRANE RECEPTOR"/>
    <property type="match status" value="1"/>
</dbReference>
<dbReference type="InterPro" id="IPR012910">
    <property type="entry name" value="Plug_dom"/>
</dbReference>
<evidence type="ECO:0000313" key="10">
    <source>
        <dbReference type="EMBL" id="KZN46203.1"/>
    </source>
</evidence>
<dbReference type="Gene3D" id="2.40.170.20">
    <property type="entry name" value="TonB-dependent receptor, beta-barrel domain"/>
    <property type="match status" value="1"/>
</dbReference>
<organism evidence="10 11">
    <name type="scientific">Pseudoalteromonas luteoviolacea H33</name>
    <dbReference type="NCBI Taxonomy" id="1365251"/>
    <lineage>
        <taxon>Bacteria</taxon>
        <taxon>Pseudomonadati</taxon>
        <taxon>Pseudomonadota</taxon>
        <taxon>Gammaproteobacteria</taxon>
        <taxon>Alteromonadales</taxon>
        <taxon>Pseudoalteromonadaceae</taxon>
        <taxon>Pseudoalteromonas</taxon>
    </lineage>
</organism>
<feature type="domain" description="TonB-dependent receptor plug" evidence="8">
    <location>
        <begin position="156"/>
        <end position="241"/>
    </location>
</feature>
<sequence length="1060" mass="116697">MIFKLTDKPNNTGNNIMKTQLRKTALSLAVIAGLGASGAASANSLTATIKGTVVGPQGNPDTSSVITIIHEPTGSKKTFSPNDSGVFNASGLRVGGPYTVVIDSQKHRDKTLTDLFLTLGKTSALDIALNSDVETITITGSSRHSIINASKDTIGSVYGAADIERAPSFDRDLKDIVRQNPLVNISDDSRGEMSVAGVNPRFNSISIDGVKQNDDFGLNDNGYPTNGSPISLLAIDQVSVDITPFNAKASGFTGASVNAVTKSGTNELSGEFFYEYEDDSLAGTPKREDGTDVDLQYERKTFGAALGGKIIEDELFFFVAYEESTTPFVTEWGVQGSGAANEVSWLSSADISDVQSVASSKYGVNTGDAPNGLDNDSEKLLLKLDWNINDYHRAAFTYQDSTDNSITPQNTRDDRFSLLSNWYDKKGEITSYAAQFYSDWTDEFSTQVKVSYKDTKTNQAPFSDALNDAKVGQVRIDFDDNRLYFGTDPFRHANQLENTTTTIDVEGEYLFDYHTLSFGIGVEKIDVFNQFVPFSRGDWTFDSLEDFKAGKASRVSYSNAHTGNPNDAAADFEVQNLHMFVEDRWDIQDNLWINAGVRYERISTSGLIRENSTFTGLYGFSNTNSLDGKDIILPRLGFNWTAADDLTISGGVGRYYGGTPNVWISNSYSNDGQINVRANTDGVDLENPNFTQPPAGATLEPGDGDVNLIDPNFDLPSEWRYGITANYSADFSSIGLGNNWDLEASFMYVEEQDAVRWHELYRETQEVVVGPDGRNIYVGTGERDRADIMLTNGDGGTRKTFTLSLSKAFENGFYVNTSYANQDASSLVGGTSSTANSNYEKYNTADRNNPVVGRSRYEIEHSFKLNVSYSTELFAGYKSTFSLQGERSSGRPYSWIFDNGFDTFGGQNNFDDGEFLAYIPTGADDTKVRYADGYSYEQLKTLIDENGLGGHAGNIVDRNTVTGPWTTRLDFKFTQEIPGFMEGHKGSVYFSVKNLLNLIDSSAGKVYRTDFFNNRDLVGVEYDQAANQYVYSEGYEDEAPTTFDAERSSWRIKLGVNYKF</sequence>
<keyword evidence="7" id="KW-0732">Signal</keyword>
<dbReference type="Pfam" id="PF13620">
    <property type="entry name" value="CarboxypepD_reg"/>
    <property type="match status" value="1"/>
</dbReference>
<keyword evidence="2" id="KW-0813">Transport</keyword>
<dbReference type="InterPro" id="IPR037066">
    <property type="entry name" value="Plug_dom_sf"/>
</dbReference>
<feature type="chain" id="PRO_5007831458" description="Cell envelope biogenesis protein OmpA" evidence="7">
    <location>
        <begin position="43"/>
        <end position="1060"/>
    </location>
</feature>
<feature type="domain" description="TonB-dependent transporter Oar-like beta-barrel" evidence="9">
    <location>
        <begin position="260"/>
        <end position="323"/>
    </location>
</feature>
<dbReference type="GO" id="GO:0044718">
    <property type="term" value="P:siderophore transmembrane transport"/>
    <property type="evidence" value="ECO:0007669"/>
    <property type="project" value="TreeGrafter"/>
</dbReference>
<dbReference type="OrthoDB" id="9768147at2"/>
<evidence type="ECO:0008006" key="12">
    <source>
        <dbReference type="Google" id="ProtNLM"/>
    </source>
</evidence>
<evidence type="ECO:0000256" key="3">
    <source>
        <dbReference type="ARBA" id="ARBA00022452"/>
    </source>
</evidence>
<dbReference type="Proteomes" id="UP000076503">
    <property type="component" value="Unassembled WGS sequence"/>
</dbReference>
<dbReference type="AlphaFoldDB" id="A0A162A9E5"/>
<accession>A0A162A9E5</accession>
<comment type="caution">
    <text evidence="10">The sequence shown here is derived from an EMBL/GenBank/DDBJ whole genome shotgun (WGS) entry which is preliminary data.</text>
</comment>
<dbReference type="PATRIC" id="fig|1365251.3.peg.4480"/>
<evidence type="ECO:0000259" key="9">
    <source>
        <dbReference type="Pfam" id="PF25183"/>
    </source>
</evidence>
<keyword evidence="4" id="KW-0812">Transmembrane</keyword>
<feature type="domain" description="TonB-dependent transporter Oar-like beta-barrel" evidence="9">
    <location>
        <begin position="370"/>
        <end position="997"/>
    </location>
</feature>
<dbReference type="InterPro" id="IPR057601">
    <property type="entry name" value="Oar-like_b-barrel"/>
</dbReference>
<evidence type="ECO:0000313" key="11">
    <source>
        <dbReference type="Proteomes" id="UP000076503"/>
    </source>
</evidence>
<dbReference type="SUPFAM" id="SSF56935">
    <property type="entry name" value="Porins"/>
    <property type="match status" value="1"/>
</dbReference>
<dbReference type="EMBL" id="AUXZ01000119">
    <property type="protein sequence ID" value="KZN46203.1"/>
    <property type="molecule type" value="Genomic_DNA"/>
</dbReference>
<dbReference type="Pfam" id="PF25183">
    <property type="entry name" value="OMP_b-brl_4"/>
    <property type="match status" value="2"/>
</dbReference>